<reference evidence="2" key="1">
    <citation type="journal article" date="2022" name="Mol. Ecol. Resour.">
        <title>The genomes of chicory, endive, great burdock and yacon provide insights into Asteraceae palaeo-polyploidization history and plant inulin production.</title>
        <authorList>
            <person name="Fan W."/>
            <person name="Wang S."/>
            <person name="Wang H."/>
            <person name="Wang A."/>
            <person name="Jiang F."/>
            <person name="Liu H."/>
            <person name="Zhao H."/>
            <person name="Xu D."/>
            <person name="Zhang Y."/>
        </authorList>
    </citation>
    <scope>NUCLEOTIDE SEQUENCE [LARGE SCALE GENOMIC DNA]</scope>
    <source>
        <strain evidence="2">cv. Punajuju</strain>
    </source>
</reference>
<comment type="caution">
    <text evidence="1">The sequence shown here is derived from an EMBL/GenBank/DDBJ whole genome shotgun (WGS) entry which is preliminary data.</text>
</comment>
<protein>
    <submittedName>
        <fullName evidence="1">Uncharacterized protein</fullName>
    </submittedName>
</protein>
<organism evidence="1 2">
    <name type="scientific">Cichorium intybus</name>
    <name type="common">Chicory</name>
    <dbReference type="NCBI Taxonomy" id="13427"/>
    <lineage>
        <taxon>Eukaryota</taxon>
        <taxon>Viridiplantae</taxon>
        <taxon>Streptophyta</taxon>
        <taxon>Embryophyta</taxon>
        <taxon>Tracheophyta</taxon>
        <taxon>Spermatophyta</taxon>
        <taxon>Magnoliopsida</taxon>
        <taxon>eudicotyledons</taxon>
        <taxon>Gunneridae</taxon>
        <taxon>Pentapetalae</taxon>
        <taxon>asterids</taxon>
        <taxon>campanulids</taxon>
        <taxon>Asterales</taxon>
        <taxon>Asteraceae</taxon>
        <taxon>Cichorioideae</taxon>
        <taxon>Cichorieae</taxon>
        <taxon>Cichoriinae</taxon>
        <taxon>Cichorium</taxon>
    </lineage>
</organism>
<proteinExistence type="predicted"/>
<accession>A0ACB9GA74</accession>
<gene>
    <name evidence="1" type="ORF">L2E82_10053</name>
</gene>
<evidence type="ECO:0000313" key="2">
    <source>
        <dbReference type="Proteomes" id="UP001055811"/>
    </source>
</evidence>
<dbReference type="EMBL" id="CM042010">
    <property type="protein sequence ID" value="KAI3780126.1"/>
    <property type="molecule type" value="Genomic_DNA"/>
</dbReference>
<keyword evidence="2" id="KW-1185">Reference proteome</keyword>
<dbReference type="Proteomes" id="UP001055811">
    <property type="component" value="Linkage Group LG02"/>
</dbReference>
<sequence length="110" mass="12153">MGLGRKANQQVTSHGLFDVHVKAVGYTHIDDHHINEDVALAIGTVLLSALGDKKGIDRFGDFTAPVDEALIHVSLLAGKNSHYIIEETFKAFARALRQPTEYDPRRRGTM</sequence>
<name>A0ACB9GA74_CICIN</name>
<evidence type="ECO:0000313" key="1">
    <source>
        <dbReference type="EMBL" id="KAI3780126.1"/>
    </source>
</evidence>
<reference evidence="1 2" key="2">
    <citation type="journal article" date="2022" name="Mol. Ecol. Resour.">
        <title>The genomes of chicory, endive, great burdock and yacon provide insights into Asteraceae paleo-polyploidization history and plant inulin production.</title>
        <authorList>
            <person name="Fan W."/>
            <person name="Wang S."/>
            <person name="Wang H."/>
            <person name="Wang A."/>
            <person name="Jiang F."/>
            <person name="Liu H."/>
            <person name="Zhao H."/>
            <person name="Xu D."/>
            <person name="Zhang Y."/>
        </authorList>
    </citation>
    <scope>NUCLEOTIDE SEQUENCE [LARGE SCALE GENOMIC DNA]</scope>
    <source>
        <strain evidence="2">cv. Punajuju</strain>
        <tissue evidence="1">Leaves</tissue>
    </source>
</reference>